<comment type="caution">
    <text evidence="2">The sequence shown here is derived from an EMBL/GenBank/DDBJ whole genome shotgun (WGS) entry which is preliminary data.</text>
</comment>
<feature type="compositionally biased region" description="Low complexity" evidence="1">
    <location>
        <begin position="31"/>
        <end position="40"/>
    </location>
</feature>
<name>A0ABW3FE13_9HYPH</name>
<dbReference type="Proteomes" id="UP001597101">
    <property type="component" value="Unassembled WGS sequence"/>
</dbReference>
<reference evidence="3" key="1">
    <citation type="journal article" date="2019" name="Int. J. Syst. Evol. Microbiol.">
        <title>The Global Catalogue of Microorganisms (GCM) 10K type strain sequencing project: providing services to taxonomists for standard genome sequencing and annotation.</title>
        <authorList>
            <consortium name="The Broad Institute Genomics Platform"/>
            <consortium name="The Broad Institute Genome Sequencing Center for Infectious Disease"/>
            <person name="Wu L."/>
            <person name="Ma J."/>
        </authorList>
    </citation>
    <scope>NUCLEOTIDE SEQUENCE [LARGE SCALE GENOMIC DNA]</scope>
    <source>
        <strain evidence="3">CCUG 60023</strain>
    </source>
</reference>
<dbReference type="RefSeq" id="WP_377212566.1">
    <property type="nucleotide sequence ID" value="NZ_JBHTJV010000009.1"/>
</dbReference>
<feature type="compositionally biased region" description="Basic and acidic residues" evidence="1">
    <location>
        <begin position="41"/>
        <end position="52"/>
    </location>
</feature>
<evidence type="ECO:0000313" key="3">
    <source>
        <dbReference type="Proteomes" id="UP001597101"/>
    </source>
</evidence>
<feature type="compositionally biased region" description="Basic and acidic residues" evidence="1">
    <location>
        <begin position="69"/>
        <end position="95"/>
    </location>
</feature>
<dbReference type="EMBL" id="JBHTJV010000009">
    <property type="protein sequence ID" value="MFD0916711.1"/>
    <property type="molecule type" value="Genomic_DNA"/>
</dbReference>
<feature type="compositionally biased region" description="Basic residues" evidence="1">
    <location>
        <begin position="1"/>
        <end position="15"/>
    </location>
</feature>
<feature type="region of interest" description="Disordered" evidence="1">
    <location>
        <begin position="1"/>
        <end position="130"/>
    </location>
</feature>
<evidence type="ECO:0000256" key="1">
    <source>
        <dbReference type="SAM" id="MobiDB-lite"/>
    </source>
</evidence>
<accession>A0ABW3FE13</accession>
<organism evidence="2 3">
    <name type="scientific">Pseudahrensia aquimaris</name>
    <dbReference type="NCBI Taxonomy" id="744461"/>
    <lineage>
        <taxon>Bacteria</taxon>
        <taxon>Pseudomonadati</taxon>
        <taxon>Pseudomonadota</taxon>
        <taxon>Alphaproteobacteria</taxon>
        <taxon>Hyphomicrobiales</taxon>
        <taxon>Ahrensiaceae</taxon>
        <taxon>Pseudahrensia</taxon>
    </lineage>
</organism>
<protein>
    <submittedName>
        <fullName evidence="2">COG4223 family protein</fullName>
    </submittedName>
</protein>
<evidence type="ECO:0000313" key="2">
    <source>
        <dbReference type="EMBL" id="MFD0916711.1"/>
    </source>
</evidence>
<keyword evidence="3" id="KW-1185">Reference proteome</keyword>
<gene>
    <name evidence="2" type="ORF">ACFQ14_09855</name>
</gene>
<sequence length="560" mass="57095">MSKSPKRPASRRTPKKPVTIDLEADSKKAANKAAKSAPVADAKKADETKAETVKAQNAEETSRRSTPRVGRDAGKEPKADLAAENKKEAAPEKPTVDAPKAAEQADKKPAAPAKPTAPPTPEKSGGGTGGRIAAGVVGGLLALGGGAGLQAAGYLPNFGAVETQTFVTPDELQKTSADLVAQIANLQTQLEEVSSAPVVADPDQLAAAIDARLEQGVNPVDPGVAGKLLDAENRIISLETYVSEAQAKLAELSSAVASASAGDSAVDGSALAAVTEKLDGLANDVSQLKQAPQQESVDPATVVALGTTVATIQSQIGALETSLGAVSAKTDKLPDSFVTPEAVDEKLAGLKSGLDDSLSAIESKVGELSGAVESQQAALGTVQEQVSNGADKRAAVALIAAQLKSQVDRGEPFAQTLETLKTASGEGESYVALEPFASSGVATVDELATRFGTVSEDIINATTDKSAMSLTDRLLSGAKSLVKVKPIDGVEGDTPDAIVSRIDSALRKGDAVLAAEAWQALPDAGKAASQSWFDALQARITADNLLSATVQNFISSTVSN</sequence>
<proteinExistence type="predicted"/>